<keyword evidence="4" id="KW-1185">Reference proteome</keyword>
<dbReference type="EMBL" id="BDIP01002676">
    <property type="protein sequence ID" value="GIQ86655.1"/>
    <property type="molecule type" value="Genomic_DNA"/>
</dbReference>
<dbReference type="Gene3D" id="3.30.70.330">
    <property type="match status" value="1"/>
</dbReference>
<gene>
    <name evidence="3" type="ORF">KIPB_008548</name>
</gene>
<dbReference type="InterPro" id="IPR012677">
    <property type="entry name" value="Nucleotide-bd_a/b_plait_sf"/>
</dbReference>
<name>A0A9K3GLJ3_9EUKA</name>
<evidence type="ECO:0000259" key="2">
    <source>
        <dbReference type="PROSITE" id="PS50102"/>
    </source>
</evidence>
<dbReference type="AlphaFoldDB" id="A0A9K3GLJ3"/>
<accession>A0A9K3GLJ3</accession>
<dbReference type="InterPro" id="IPR035979">
    <property type="entry name" value="RBD_domain_sf"/>
</dbReference>
<comment type="caution">
    <text evidence="3">The sequence shown here is derived from an EMBL/GenBank/DDBJ whole genome shotgun (WGS) entry which is preliminary data.</text>
</comment>
<sequence>MSSRILYIADLPEPCFTKEYLTDMCSTYGQVELVYIPKVRASRIHTYRAGPNHFHAFVLFSSRAGCEAAVLTLNFPPYAWCDEGGQINPPGYISDLWASINDLLNTDIQVVCGDLDTSFSDAVLSVSDNTYPVMTACGLKYERILLDILPTIGVDVSGDRY</sequence>
<dbReference type="SUPFAM" id="SSF54928">
    <property type="entry name" value="RNA-binding domain, RBD"/>
    <property type="match status" value="1"/>
</dbReference>
<evidence type="ECO:0000313" key="4">
    <source>
        <dbReference type="Proteomes" id="UP000265618"/>
    </source>
</evidence>
<dbReference type="PROSITE" id="PS50102">
    <property type="entry name" value="RRM"/>
    <property type="match status" value="1"/>
</dbReference>
<dbReference type="InterPro" id="IPR000504">
    <property type="entry name" value="RRM_dom"/>
</dbReference>
<keyword evidence="1" id="KW-0694">RNA-binding</keyword>
<dbReference type="GO" id="GO:0003723">
    <property type="term" value="F:RNA binding"/>
    <property type="evidence" value="ECO:0007669"/>
    <property type="project" value="UniProtKB-UniRule"/>
</dbReference>
<protein>
    <recommendedName>
        <fullName evidence="2">RRM domain-containing protein</fullName>
    </recommendedName>
</protein>
<organism evidence="3 4">
    <name type="scientific">Kipferlia bialata</name>
    <dbReference type="NCBI Taxonomy" id="797122"/>
    <lineage>
        <taxon>Eukaryota</taxon>
        <taxon>Metamonada</taxon>
        <taxon>Carpediemonas-like organisms</taxon>
        <taxon>Kipferlia</taxon>
    </lineage>
</organism>
<evidence type="ECO:0000313" key="3">
    <source>
        <dbReference type="EMBL" id="GIQ86655.1"/>
    </source>
</evidence>
<dbReference type="Proteomes" id="UP000265618">
    <property type="component" value="Unassembled WGS sequence"/>
</dbReference>
<evidence type="ECO:0000256" key="1">
    <source>
        <dbReference type="PROSITE-ProRule" id="PRU00176"/>
    </source>
</evidence>
<dbReference type="CDD" id="cd00590">
    <property type="entry name" value="RRM_SF"/>
    <property type="match status" value="1"/>
</dbReference>
<proteinExistence type="predicted"/>
<reference evidence="3 4" key="1">
    <citation type="journal article" date="2018" name="PLoS ONE">
        <title>The draft genome of Kipferlia bialata reveals reductive genome evolution in fornicate parasites.</title>
        <authorList>
            <person name="Tanifuji G."/>
            <person name="Takabayashi S."/>
            <person name="Kume K."/>
            <person name="Takagi M."/>
            <person name="Nakayama T."/>
            <person name="Kamikawa R."/>
            <person name="Inagaki Y."/>
            <person name="Hashimoto T."/>
        </authorList>
    </citation>
    <scope>NUCLEOTIDE SEQUENCE [LARGE SCALE GENOMIC DNA]</scope>
    <source>
        <strain evidence="3">NY0173</strain>
    </source>
</reference>
<feature type="domain" description="RRM" evidence="2">
    <location>
        <begin position="4"/>
        <end position="74"/>
    </location>
</feature>